<reference evidence="12" key="1">
    <citation type="submission" date="2021-10" db="EMBL/GenBank/DDBJ databases">
        <title>The diversity and Nitrogen Metabolism of Culturable Nitrate-Utilizing Bacteria Within the Oxygen Minimum Zone of the Changjiang (Yangtze River)Estuary.</title>
        <authorList>
            <person name="Zhang D."/>
            <person name="Zheng J."/>
            <person name="Liu S."/>
            <person name="He W."/>
        </authorList>
    </citation>
    <scope>NUCLEOTIDE SEQUENCE</scope>
    <source>
        <strain evidence="12">FXH-223</strain>
    </source>
</reference>
<feature type="domain" description="EngA-type G" evidence="11">
    <location>
        <begin position="3"/>
        <end position="166"/>
    </location>
</feature>
<keyword evidence="12" id="KW-0378">Hydrolase</keyword>
<dbReference type="RefSeq" id="WP_228232601.1">
    <property type="nucleotide sequence ID" value="NZ_JAJGNA010000001.1"/>
</dbReference>
<dbReference type="NCBIfam" id="TIGR00231">
    <property type="entry name" value="small_GTP"/>
    <property type="match status" value="2"/>
</dbReference>
<feature type="binding site" evidence="8">
    <location>
        <begin position="9"/>
        <end position="16"/>
    </location>
    <ligand>
        <name>GTP</name>
        <dbReference type="ChEBI" id="CHEBI:37565"/>
        <label>1</label>
    </ligand>
</feature>
<evidence type="ECO:0000313" key="13">
    <source>
        <dbReference type="Proteomes" id="UP001108027"/>
    </source>
</evidence>
<evidence type="ECO:0000256" key="1">
    <source>
        <dbReference type="ARBA" id="ARBA00008279"/>
    </source>
</evidence>
<evidence type="ECO:0000313" key="12">
    <source>
        <dbReference type="EMBL" id="MCC4307353.1"/>
    </source>
</evidence>
<feature type="binding site" evidence="8">
    <location>
        <begin position="56"/>
        <end position="60"/>
    </location>
    <ligand>
        <name>GTP</name>
        <dbReference type="ChEBI" id="CHEBI:37565"/>
        <label>1</label>
    </ligand>
</feature>
<evidence type="ECO:0000256" key="10">
    <source>
        <dbReference type="RuleBase" id="RU004481"/>
    </source>
</evidence>
<comment type="subunit">
    <text evidence="8">Associates with the 50S ribosomal subunit.</text>
</comment>
<keyword evidence="3 8" id="KW-0690">Ribosome biogenesis</keyword>
<keyword evidence="5 8" id="KW-0547">Nucleotide-binding</keyword>
<dbReference type="CDD" id="cd01895">
    <property type="entry name" value="EngA2"/>
    <property type="match status" value="1"/>
</dbReference>
<dbReference type="InterPro" id="IPR005225">
    <property type="entry name" value="Small_GTP-bd"/>
</dbReference>
<dbReference type="Gene3D" id="3.30.300.20">
    <property type="match status" value="1"/>
</dbReference>
<organism evidence="12 13">
    <name type="scientific">Alloalcanivorax marinus</name>
    <dbReference type="NCBI Taxonomy" id="1177169"/>
    <lineage>
        <taxon>Bacteria</taxon>
        <taxon>Pseudomonadati</taxon>
        <taxon>Pseudomonadota</taxon>
        <taxon>Gammaproteobacteria</taxon>
        <taxon>Oceanospirillales</taxon>
        <taxon>Alcanivoracaceae</taxon>
        <taxon>Alloalcanivorax</taxon>
    </lineage>
</organism>
<evidence type="ECO:0000256" key="6">
    <source>
        <dbReference type="ARBA" id="ARBA00023134"/>
    </source>
</evidence>
<proteinExistence type="inferred from homology"/>
<dbReference type="Pfam" id="PF14714">
    <property type="entry name" value="KH_dom-like"/>
    <property type="match status" value="1"/>
</dbReference>
<evidence type="ECO:0000256" key="2">
    <source>
        <dbReference type="ARBA" id="ARBA00020953"/>
    </source>
</evidence>
<dbReference type="InterPro" id="IPR027417">
    <property type="entry name" value="P-loop_NTPase"/>
</dbReference>
<comment type="similarity">
    <text evidence="1 8 9 10">Belongs to the TRAFAC class TrmE-Era-EngA-EngB-Septin-like GTPase superfamily. EngA (Der) GTPase family.</text>
</comment>
<dbReference type="PIRSF" id="PIRSF006485">
    <property type="entry name" value="GTP-binding_EngA"/>
    <property type="match status" value="1"/>
</dbReference>
<dbReference type="GO" id="GO:0016787">
    <property type="term" value="F:hydrolase activity"/>
    <property type="evidence" value="ECO:0007669"/>
    <property type="project" value="UniProtKB-KW"/>
</dbReference>
<dbReference type="FunFam" id="3.40.50.300:FF:000040">
    <property type="entry name" value="GTPase Der"/>
    <property type="match status" value="1"/>
</dbReference>
<comment type="caution">
    <text evidence="12">The sequence shown here is derived from an EMBL/GenBank/DDBJ whole genome shotgun (WGS) entry which is preliminary data.</text>
</comment>
<feature type="binding site" evidence="8">
    <location>
        <begin position="118"/>
        <end position="121"/>
    </location>
    <ligand>
        <name>GTP</name>
        <dbReference type="ChEBI" id="CHEBI:37565"/>
        <label>1</label>
    </ligand>
</feature>
<feature type="binding site" evidence="8">
    <location>
        <begin position="302"/>
        <end position="305"/>
    </location>
    <ligand>
        <name>GTP</name>
        <dbReference type="ChEBI" id="CHEBI:37565"/>
        <label>2</label>
    </ligand>
</feature>
<evidence type="ECO:0000256" key="4">
    <source>
        <dbReference type="ARBA" id="ARBA00022737"/>
    </source>
</evidence>
<keyword evidence="13" id="KW-1185">Reference proteome</keyword>
<evidence type="ECO:0000256" key="7">
    <source>
        <dbReference type="ARBA" id="ARBA00032345"/>
    </source>
</evidence>
<dbReference type="InterPro" id="IPR016484">
    <property type="entry name" value="GTPase_Der"/>
</dbReference>
<accession>A0A9Q3YQ68</accession>
<dbReference type="InterPro" id="IPR031166">
    <property type="entry name" value="G_ENGA"/>
</dbReference>
<dbReference type="EMBL" id="JAJGNA010000001">
    <property type="protein sequence ID" value="MCC4307353.1"/>
    <property type="molecule type" value="Genomic_DNA"/>
</dbReference>
<keyword evidence="4 10" id="KW-0677">Repeat</keyword>
<name>A0A9Q3YQ68_9GAMM</name>
<sequence>MKPVIALVGRPNVGKSTLFNRLTRTRDAIVADFPGLTRDRQYGDGKLGERPYTVVDTGGIGESEEGIDRPMTDQALQAVGEADVVLFLVDGRAGLTAADEQVATALRKLPKPVFLAVNKTDGLDPETAMADFYALGLTDLFPIAAAHGRGVRAMMDAVLKDFPEAEESDALPEDPDTVRVAVLGRPNVGKSTLINRILGEERVIVYDHAGTTRDSIEVPFTRQPRDGGEARDYVLIDTAGIRRRGKVHETVEKFSVIKALQAVEAAQVVVLVVDARDGITDQDLHLIGYTIEAGRALVVAVNKWDNLESDHKDWVKREVGRRLHFAPWVKVHYISALHGTGVGDLFAFVERAWDSAFIKLGSNALTRMLEDITGSHPPPRNGRFRAKLRYAHLGGSNPPTVVIHGNRTDSLPNSYQRYLENRFRELLKIEGSPIRLELKSGDNPFEGRKNTLTERQIKRKRRMMKHVKK</sequence>
<dbReference type="Proteomes" id="UP001108027">
    <property type="component" value="Unassembled WGS sequence"/>
</dbReference>
<dbReference type="InterPro" id="IPR006073">
    <property type="entry name" value="GTP-bd"/>
</dbReference>
<dbReference type="GO" id="GO:0042254">
    <property type="term" value="P:ribosome biogenesis"/>
    <property type="evidence" value="ECO:0007669"/>
    <property type="project" value="UniProtKB-KW"/>
</dbReference>
<dbReference type="PROSITE" id="PS51712">
    <property type="entry name" value="G_ENGA"/>
    <property type="match status" value="2"/>
</dbReference>
<dbReference type="HAMAP" id="MF_00195">
    <property type="entry name" value="GTPase_Der"/>
    <property type="match status" value="1"/>
</dbReference>
<dbReference type="InterPro" id="IPR015946">
    <property type="entry name" value="KH_dom-like_a/b"/>
</dbReference>
<evidence type="ECO:0000256" key="5">
    <source>
        <dbReference type="ARBA" id="ARBA00022741"/>
    </source>
</evidence>
<evidence type="ECO:0000256" key="3">
    <source>
        <dbReference type="ARBA" id="ARBA00022517"/>
    </source>
</evidence>
<evidence type="ECO:0000256" key="8">
    <source>
        <dbReference type="HAMAP-Rule" id="MF_00195"/>
    </source>
</evidence>
<dbReference type="SUPFAM" id="SSF52540">
    <property type="entry name" value="P-loop containing nucleoside triphosphate hydrolases"/>
    <property type="match status" value="2"/>
</dbReference>
<dbReference type="AlphaFoldDB" id="A0A9Q3YQ68"/>
<keyword evidence="6 8" id="KW-0342">GTP-binding</keyword>
<feature type="binding site" evidence="8">
    <location>
        <begin position="237"/>
        <end position="241"/>
    </location>
    <ligand>
        <name>GTP</name>
        <dbReference type="ChEBI" id="CHEBI:37565"/>
        <label>2</label>
    </ligand>
</feature>
<evidence type="ECO:0000256" key="9">
    <source>
        <dbReference type="PROSITE-ProRule" id="PRU01049"/>
    </source>
</evidence>
<feature type="binding site" evidence="8">
    <location>
        <begin position="184"/>
        <end position="191"/>
    </location>
    <ligand>
        <name>GTP</name>
        <dbReference type="ChEBI" id="CHEBI:37565"/>
        <label>2</label>
    </ligand>
</feature>
<dbReference type="FunFam" id="3.40.50.300:FF:000057">
    <property type="entry name" value="GTPase Der"/>
    <property type="match status" value="1"/>
</dbReference>
<dbReference type="CDD" id="cd01894">
    <property type="entry name" value="EngA1"/>
    <property type="match status" value="1"/>
</dbReference>
<dbReference type="Pfam" id="PF01926">
    <property type="entry name" value="MMR_HSR1"/>
    <property type="match status" value="2"/>
</dbReference>
<dbReference type="NCBIfam" id="TIGR03594">
    <property type="entry name" value="GTPase_EngA"/>
    <property type="match status" value="1"/>
</dbReference>
<gene>
    <name evidence="8 12" type="primary">der</name>
    <name evidence="12" type="ORF">LL252_02110</name>
</gene>
<dbReference type="Gene3D" id="3.40.50.300">
    <property type="entry name" value="P-loop containing nucleotide triphosphate hydrolases"/>
    <property type="match status" value="2"/>
</dbReference>
<dbReference type="InterPro" id="IPR032859">
    <property type="entry name" value="KH_dom-like"/>
</dbReference>
<dbReference type="PANTHER" id="PTHR43834">
    <property type="entry name" value="GTPASE DER"/>
    <property type="match status" value="1"/>
</dbReference>
<comment type="function">
    <text evidence="8 10">GTPase that plays an essential role in the late steps of ribosome biogenesis.</text>
</comment>
<protein>
    <recommendedName>
        <fullName evidence="2 8">GTPase Der</fullName>
    </recommendedName>
    <alternativeName>
        <fullName evidence="7 8">GTP-binding protein EngA</fullName>
    </alternativeName>
</protein>
<feature type="domain" description="EngA-type G" evidence="11">
    <location>
        <begin position="178"/>
        <end position="357"/>
    </location>
</feature>
<evidence type="ECO:0000259" key="11">
    <source>
        <dbReference type="PROSITE" id="PS51712"/>
    </source>
</evidence>
<dbReference type="GO" id="GO:0005525">
    <property type="term" value="F:GTP binding"/>
    <property type="evidence" value="ECO:0007669"/>
    <property type="project" value="UniProtKB-UniRule"/>
</dbReference>
<dbReference type="PANTHER" id="PTHR43834:SF6">
    <property type="entry name" value="GTPASE DER"/>
    <property type="match status" value="1"/>
</dbReference>
<dbReference type="PRINTS" id="PR00326">
    <property type="entry name" value="GTP1OBG"/>
</dbReference>
<dbReference type="FunFam" id="3.30.300.20:FF:000004">
    <property type="entry name" value="GTPase Der"/>
    <property type="match status" value="1"/>
</dbReference>
<dbReference type="GO" id="GO:0043022">
    <property type="term" value="F:ribosome binding"/>
    <property type="evidence" value="ECO:0007669"/>
    <property type="project" value="TreeGrafter"/>
</dbReference>